<gene>
    <name evidence="3" type="ORF">MAM_06621</name>
</gene>
<feature type="region of interest" description="Disordered" evidence="1">
    <location>
        <begin position="73"/>
        <end position="96"/>
    </location>
</feature>
<evidence type="ECO:0000256" key="2">
    <source>
        <dbReference type="SAM" id="SignalP"/>
    </source>
</evidence>
<dbReference type="AlphaFoldDB" id="A0A0B2WPJ4"/>
<dbReference type="RefSeq" id="XP_040676630.1">
    <property type="nucleotide sequence ID" value="XM_040825419.1"/>
</dbReference>
<name>A0A0B2WPJ4_METAS</name>
<evidence type="ECO:0000256" key="1">
    <source>
        <dbReference type="SAM" id="MobiDB-lite"/>
    </source>
</evidence>
<dbReference type="GeneID" id="63741076"/>
<reference evidence="3 4" key="1">
    <citation type="journal article" date="2014" name="Proc. Natl. Acad. Sci. U.S.A.">
        <title>Trajectory and genomic determinants of fungal-pathogen speciation and host adaptation.</title>
        <authorList>
            <person name="Hu X."/>
            <person name="Xiao G."/>
            <person name="Zheng P."/>
            <person name="Shang Y."/>
            <person name="Su Y."/>
            <person name="Zhang X."/>
            <person name="Liu X."/>
            <person name="Zhan S."/>
            <person name="St Leger R.J."/>
            <person name="Wang C."/>
        </authorList>
    </citation>
    <scope>NUCLEOTIDE SEQUENCE [LARGE SCALE GENOMIC DNA]</scope>
    <source>
        <strain evidence="3 4">ARSEF 1941</strain>
    </source>
</reference>
<evidence type="ECO:0000313" key="3">
    <source>
        <dbReference type="EMBL" id="KHN95564.1"/>
    </source>
</evidence>
<organism evidence="3 4">
    <name type="scientific">Metarhizium album (strain ARSEF 1941)</name>
    <dbReference type="NCBI Taxonomy" id="1081103"/>
    <lineage>
        <taxon>Eukaryota</taxon>
        <taxon>Fungi</taxon>
        <taxon>Dikarya</taxon>
        <taxon>Ascomycota</taxon>
        <taxon>Pezizomycotina</taxon>
        <taxon>Sordariomycetes</taxon>
        <taxon>Hypocreomycetidae</taxon>
        <taxon>Hypocreales</taxon>
        <taxon>Clavicipitaceae</taxon>
        <taxon>Metarhizium</taxon>
    </lineage>
</organism>
<keyword evidence="4" id="KW-1185">Reference proteome</keyword>
<dbReference type="OrthoDB" id="4941480at2759"/>
<comment type="caution">
    <text evidence="3">The sequence shown here is derived from an EMBL/GenBank/DDBJ whole genome shotgun (WGS) entry which is preliminary data.</text>
</comment>
<dbReference type="HOGENOM" id="CLU_096165_0_0_1"/>
<protein>
    <recommendedName>
        <fullName evidence="5">Ham1-like protein</fullName>
    </recommendedName>
</protein>
<feature type="signal peptide" evidence="2">
    <location>
        <begin position="1"/>
        <end position="19"/>
    </location>
</feature>
<dbReference type="EMBL" id="AZHE01000022">
    <property type="protein sequence ID" value="KHN95564.1"/>
    <property type="molecule type" value="Genomic_DNA"/>
</dbReference>
<evidence type="ECO:0008006" key="5">
    <source>
        <dbReference type="Google" id="ProtNLM"/>
    </source>
</evidence>
<feature type="chain" id="PRO_5002079381" description="Ham1-like protein" evidence="2">
    <location>
        <begin position="20"/>
        <end position="253"/>
    </location>
</feature>
<accession>A0A0B2WPJ4</accession>
<dbReference type="Proteomes" id="UP000030816">
    <property type="component" value="Unassembled WGS sequence"/>
</dbReference>
<proteinExistence type="predicted"/>
<keyword evidence="2" id="KW-0732">Signal</keyword>
<sequence length="253" mass="26163">MYPFVLLNCILAILTRAHAAPRPDTLATPCPQSNASSLSWPATASSAATPGPGADGFFQCVTNPNCEHCRIETPTTSTAPASSSPKTPTSAANATSVSVTNYRTMPPGTYTVTTNGTVLDIVVTQETATPTSSQALVTTTETVVITVRPVSTATTSKTSPTATSDHDCAGRCDCSRVEDKNSKEFFECLTSPDCEHCRSANAVDRATETSASGVVSTTPTASGGATTSFLGVPTDACPQFCDCSSIEDKESEV</sequence>
<evidence type="ECO:0000313" key="4">
    <source>
        <dbReference type="Proteomes" id="UP000030816"/>
    </source>
</evidence>